<dbReference type="InterPro" id="IPR038610">
    <property type="entry name" value="FliK-like_C_sf"/>
</dbReference>
<name>A0A6N4QGY3_9LEPT</name>
<accession>A0A6N4QGY3</accession>
<keyword evidence="3" id="KW-0282">Flagellum</keyword>
<dbReference type="AlphaFoldDB" id="A0A6N4QGY3"/>
<feature type="region of interest" description="Disordered" evidence="1">
    <location>
        <begin position="503"/>
        <end position="535"/>
    </location>
</feature>
<evidence type="ECO:0000313" key="3">
    <source>
        <dbReference type="EMBL" id="TGL85671.1"/>
    </source>
</evidence>
<keyword evidence="3" id="KW-0969">Cilium</keyword>
<dbReference type="Pfam" id="PF02120">
    <property type="entry name" value="Flg_hook"/>
    <property type="match status" value="1"/>
</dbReference>
<feature type="compositionally biased region" description="Acidic residues" evidence="1">
    <location>
        <begin position="94"/>
        <end position="109"/>
    </location>
</feature>
<organism evidence="3 4">
    <name type="scientific">Leptospira yasudae</name>
    <dbReference type="NCBI Taxonomy" id="2202201"/>
    <lineage>
        <taxon>Bacteria</taxon>
        <taxon>Pseudomonadati</taxon>
        <taxon>Spirochaetota</taxon>
        <taxon>Spirochaetia</taxon>
        <taxon>Leptospirales</taxon>
        <taxon>Leptospiraceae</taxon>
        <taxon>Leptospira</taxon>
    </lineage>
</organism>
<feature type="domain" description="Flagellar hook-length control protein-like C-terminal" evidence="2">
    <location>
        <begin position="392"/>
        <end position="467"/>
    </location>
</feature>
<evidence type="ECO:0000313" key="4">
    <source>
        <dbReference type="Proteomes" id="UP000297613"/>
    </source>
</evidence>
<protein>
    <submittedName>
        <fullName evidence="3">Flagellar hook-length control protein FliK</fullName>
    </submittedName>
</protein>
<proteinExistence type="predicted"/>
<feature type="compositionally biased region" description="Basic and acidic residues" evidence="1">
    <location>
        <begin position="240"/>
        <end position="273"/>
    </location>
</feature>
<dbReference type="EMBL" id="RQGM01000028">
    <property type="protein sequence ID" value="TGL85671.1"/>
    <property type="molecule type" value="Genomic_DNA"/>
</dbReference>
<feature type="compositionally biased region" description="Basic and acidic residues" evidence="1">
    <location>
        <begin position="210"/>
        <end position="229"/>
    </location>
</feature>
<reference evidence="3 4" key="1">
    <citation type="journal article" date="2019" name="PLoS Negl. Trop. Dis.">
        <title>Revisiting the worldwide diversity of Leptospira species in the environment.</title>
        <authorList>
            <person name="Vincent A.T."/>
            <person name="Schiettekatte O."/>
            <person name="Bourhy P."/>
            <person name="Veyrier F.J."/>
            <person name="Picardeau M."/>
        </authorList>
    </citation>
    <scope>NUCLEOTIDE SEQUENCE [LARGE SCALE GENOMIC DNA]</scope>
    <source>
        <strain evidence="3 4">201702445</strain>
    </source>
</reference>
<feature type="region of interest" description="Disordered" evidence="1">
    <location>
        <begin position="62"/>
        <end position="109"/>
    </location>
</feature>
<feature type="compositionally biased region" description="Polar residues" evidence="1">
    <location>
        <begin position="230"/>
        <end position="239"/>
    </location>
</feature>
<feature type="region of interest" description="Disordered" evidence="1">
    <location>
        <begin position="1"/>
        <end position="21"/>
    </location>
</feature>
<dbReference type="Proteomes" id="UP000297613">
    <property type="component" value="Unassembled WGS sequence"/>
</dbReference>
<comment type="caution">
    <text evidence="3">The sequence shown here is derived from an EMBL/GenBank/DDBJ whole genome shotgun (WGS) entry which is preliminary data.</text>
</comment>
<keyword evidence="3" id="KW-0966">Cell projection</keyword>
<evidence type="ECO:0000256" key="1">
    <source>
        <dbReference type="SAM" id="MobiDB-lite"/>
    </source>
</evidence>
<dbReference type="Gene3D" id="3.30.750.140">
    <property type="match status" value="1"/>
</dbReference>
<dbReference type="RefSeq" id="WP_135569306.1">
    <property type="nucleotide sequence ID" value="NZ_RQGK01000032.1"/>
</dbReference>
<dbReference type="CDD" id="cd17470">
    <property type="entry name" value="T3SS_Flik_C"/>
    <property type="match status" value="1"/>
</dbReference>
<sequence length="535" mass="59360">MNISGELPLTEFKPQKYTEQTQGLPTLGGALIGKNSFLDVMKSLQGSAQKGLDETLTGIQNAFSKSEVPAPQEDKIESSDKKDTEEVASKEEVKTDDEEVVREEDEFEAVEEAANVTTLPWFLVAEAKPNETVDPEIESAIINELQTQITEEVATESLESKPVSTSDLIETLFANEEKAELLSEVAIEEESAFQPEKKEEFLPLYEDSKEIKRQSVKREEAVHEEKNESSDSTTSTVARSQEENTKEIKSNDRKSSNKEVQFKGTEETRIEVSKELALDSEKWKISRDKKTDSYMNLKTAAREEIKTAVLNQFAENSSGKSGQGQEQSFRSGGGDSYSSLVKGVGTAGVGASRDNGTFNKEFSLSKDGSVLSKKDIQQNFQNLIRSARVQILENGRTEASIRMNPKDLGQMSLSISTDKDVVRGKLLVESDSVKQQLVAELASLKQDLKANGLELESLVIEVKEREQAFAFNGDSDKSGKDPHSFQAAFGEEWNSDFKNSFNEEDELSFEENSSESHGFSEKTEGKTEKLLDLKV</sequence>
<evidence type="ECO:0000259" key="2">
    <source>
        <dbReference type="Pfam" id="PF02120"/>
    </source>
</evidence>
<feature type="region of interest" description="Disordered" evidence="1">
    <location>
        <begin position="210"/>
        <end position="273"/>
    </location>
</feature>
<dbReference type="InterPro" id="IPR021136">
    <property type="entry name" value="Flagellar_hook_control-like_C"/>
</dbReference>
<feature type="compositionally biased region" description="Basic and acidic residues" evidence="1">
    <location>
        <begin position="518"/>
        <end position="535"/>
    </location>
</feature>
<feature type="compositionally biased region" description="Low complexity" evidence="1">
    <location>
        <begin position="317"/>
        <end position="328"/>
    </location>
</feature>
<feature type="compositionally biased region" description="Acidic residues" evidence="1">
    <location>
        <begin position="503"/>
        <end position="513"/>
    </location>
</feature>
<feature type="region of interest" description="Disordered" evidence="1">
    <location>
        <begin position="314"/>
        <end position="336"/>
    </location>
</feature>
<gene>
    <name evidence="3" type="ORF">EHQ83_07425</name>
</gene>
<feature type="compositionally biased region" description="Basic and acidic residues" evidence="1">
    <location>
        <begin position="72"/>
        <end position="93"/>
    </location>
</feature>